<dbReference type="Proteomes" id="UP001281410">
    <property type="component" value="Unassembled WGS sequence"/>
</dbReference>
<gene>
    <name evidence="2" type="ORF">Dsin_022992</name>
</gene>
<keyword evidence="3" id="KW-1185">Reference proteome</keyword>
<reference evidence="2" key="1">
    <citation type="journal article" date="2023" name="Plant J.">
        <title>Genome sequences and population genomics provide insights into the demographic history, inbreeding, and mutation load of two 'living fossil' tree species of Dipteronia.</title>
        <authorList>
            <person name="Feng Y."/>
            <person name="Comes H.P."/>
            <person name="Chen J."/>
            <person name="Zhu S."/>
            <person name="Lu R."/>
            <person name="Zhang X."/>
            <person name="Li P."/>
            <person name="Qiu J."/>
            <person name="Olsen K.M."/>
            <person name="Qiu Y."/>
        </authorList>
    </citation>
    <scope>NUCLEOTIDE SEQUENCE</scope>
    <source>
        <strain evidence="2">NBL</strain>
    </source>
</reference>
<keyword evidence="1" id="KW-0812">Transmembrane</keyword>
<protein>
    <submittedName>
        <fullName evidence="2">Uncharacterized protein</fullName>
    </submittedName>
</protein>
<evidence type="ECO:0000256" key="1">
    <source>
        <dbReference type="SAM" id="Phobius"/>
    </source>
</evidence>
<proteinExistence type="predicted"/>
<evidence type="ECO:0000313" key="3">
    <source>
        <dbReference type="Proteomes" id="UP001281410"/>
    </source>
</evidence>
<keyword evidence="1" id="KW-1133">Transmembrane helix</keyword>
<accession>A0AAE0A3E9</accession>
<dbReference type="AlphaFoldDB" id="A0AAE0A3E9"/>
<dbReference type="EMBL" id="JANJYJ010000007">
    <property type="protein sequence ID" value="KAK3199577.1"/>
    <property type="molecule type" value="Genomic_DNA"/>
</dbReference>
<sequence length="360" mass="41246">MHGVHIYVLLLQFLSYPYLLTMTAMDLVLQMSTDAQKIYLSNIQDLQHKPFHLTHGMSPVEDDTARFLNAKVEKQRHGYWKDTEWKGIEGGNENGTKFMKEGDDKLFSMFWESQKQDQDWLKKCAIGVLKKFDEISKVNNRLSAEGTFVVNVEEERNPVDMQWLESFLALRKTQEEGFRTARSEKEEFQICVPRTVGEVSTLSLAKHDKTKSGHVEKCQFKSLGTKVRKVLEKQKKKDERDMVFVVKGVFEKGKQKSVSRKAKRPMTFVLLNGKLDLGKRKGYDKGGVSSSDESSSTSEEGCISKFFLDSHQTFSSFLLSGISFLFSLSHLLIRHLDSFTLAVKDPPLSLPLMFFFSIPQ</sequence>
<name>A0AAE0A3E9_9ROSI</name>
<feature type="transmembrane region" description="Helical" evidence="1">
    <location>
        <begin position="6"/>
        <end position="29"/>
    </location>
</feature>
<organism evidence="2 3">
    <name type="scientific">Dipteronia sinensis</name>
    <dbReference type="NCBI Taxonomy" id="43782"/>
    <lineage>
        <taxon>Eukaryota</taxon>
        <taxon>Viridiplantae</taxon>
        <taxon>Streptophyta</taxon>
        <taxon>Embryophyta</taxon>
        <taxon>Tracheophyta</taxon>
        <taxon>Spermatophyta</taxon>
        <taxon>Magnoliopsida</taxon>
        <taxon>eudicotyledons</taxon>
        <taxon>Gunneridae</taxon>
        <taxon>Pentapetalae</taxon>
        <taxon>rosids</taxon>
        <taxon>malvids</taxon>
        <taxon>Sapindales</taxon>
        <taxon>Sapindaceae</taxon>
        <taxon>Hippocastanoideae</taxon>
        <taxon>Acereae</taxon>
        <taxon>Dipteronia</taxon>
    </lineage>
</organism>
<comment type="caution">
    <text evidence="2">The sequence shown here is derived from an EMBL/GenBank/DDBJ whole genome shotgun (WGS) entry which is preliminary data.</text>
</comment>
<keyword evidence="1" id="KW-0472">Membrane</keyword>
<evidence type="ECO:0000313" key="2">
    <source>
        <dbReference type="EMBL" id="KAK3199577.1"/>
    </source>
</evidence>